<name>A0AAW0Z7T7_9HYME</name>
<dbReference type="EMBL" id="JAWNGG020000458">
    <property type="protein sequence ID" value="KAK9293452.1"/>
    <property type="molecule type" value="Genomic_DNA"/>
</dbReference>
<accession>A0AAW0Z7T7</accession>
<evidence type="ECO:0000313" key="3">
    <source>
        <dbReference type="Proteomes" id="UP001432146"/>
    </source>
</evidence>
<reference evidence="2 3" key="1">
    <citation type="submission" date="2024-05" db="EMBL/GenBank/DDBJ databases">
        <title>The nuclear and mitochondrial genome assemblies of Tetragonisca angustula (Apidae: Meliponini), a tiny yet remarkable pollinator in the Neotropics.</title>
        <authorList>
            <person name="Ferrari R."/>
            <person name="Ricardo P.C."/>
            <person name="Dias F.C."/>
            <person name="Araujo N.S."/>
            <person name="Soares D.O."/>
            <person name="Zhou Q.-S."/>
            <person name="Zhu C.-D."/>
            <person name="Coutinho L."/>
            <person name="Airas M.C."/>
            <person name="Batista T.M."/>
        </authorList>
    </citation>
    <scope>NUCLEOTIDE SEQUENCE [LARGE SCALE GENOMIC DNA]</scope>
    <source>
        <strain evidence="2">ASF017062</strain>
        <tissue evidence="2">Abdomen</tissue>
    </source>
</reference>
<dbReference type="Proteomes" id="UP001432146">
    <property type="component" value="Unassembled WGS sequence"/>
</dbReference>
<gene>
    <name evidence="2" type="ORF">QLX08_011613</name>
</gene>
<sequence>MSPFSRLCLVFVALAALLQLSRGQETTKQPFLLQKIKDSLAIVHEGIHHAIENSKLGDIITFDAHPTTTTTEMSIETTTGEDDDYELSLRQFIDVPVRCRPGYDFIRGSCRKKVLR</sequence>
<keyword evidence="1" id="KW-0732">Signal</keyword>
<feature type="chain" id="PRO_5043754777" evidence="1">
    <location>
        <begin position="24"/>
        <end position="116"/>
    </location>
</feature>
<evidence type="ECO:0000313" key="2">
    <source>
        <dbReference type="EMBL" id="KAK9293452.1"/>
    </source>
</evidence>
<dbReference type="AlphaFoldDB" id="A0AAW0Z7T7"/>
<organism evidence="2 3">
    <name type="scientific">Tetragonisca angustula</name>
    <dbReference type="NCBI Taxonomy" id="166442"/>
    <lineage>
        <taxon>Eukaryota</taxon>
        <taxon>Metazoa</taxon>
        <taxon>Ecdysozoa</taxon>
        <taxon>Arthropoda</taxon>
        <taxon>Hexapoda</taxon>
        <taxon>Insecta</taxon>
        <taxon>Pterygota</taxon>
        <taxon>Neoptera</taxon>
        <taxon>Endopterygota</taxon>
        <taxon>Hymenoptera</taxon>
        <taxon>Apocrita</taxon>
        <taxon>Aculeata</taxon>
        <taxon>Apoidea</taxon>
        <taxon>Anthophila</taxon>
        <taxon>Apidae</taxon>
        <taxon>Tetragonisca</taxon>
    </lineage>
</organism>
<keyword evidence="3" id="KW-1185">Reference proteome</keyword>
<feature type="signal peptide" evidence="1">
    <location>
        <begin position="1"/>
        <end position="23"/>
    </location>
</feature>
<comment type="caution">
    <text evidence="2">The sequence shown here is derived from an EMBL/GenBank/DDBJ whole genome shotgun (WGS) entry which is preliminary data.</text>
</comment>
<evidence type="ECO:0000256" key="1">
    <source>
        <dbReference type="SAM" id="SignalP"/>
    </source>
</evidence>
<proteinExistence type="predicted"/>
<protein>
    <submittedName>
        <fullName evidence="2">Uncharacterized protein</fullName>
    </submittedName>
</protein>